<dbReference type="Gramene" id="PNW70668">
    <property type="protein sequence ID" value="PNW70668"/>
    <property type="gene ID" value="CHLRE_17g729550v5"/>
</dbReference>
<reference evidence="7 8" key="1">
    <citation type="journal article" date="2007" name="Science">
        <title>The Chlamydomonas genome reveals the evolution of key animal and plant functions.</title>
        <authorList>
            <person name="Merchant S.S."/>
            <person name="Prochnik S.E."/>
            <person name="Vallon O."/>
            <person name="Harris E.H."/>
            <person name="Karpowicz S.J."/>
            <person name="Witman G.B."/>
            <person name="Terry A."/>
            <person name="Salamov A."/>
            <person name="Fritz-Laylin L.K."/>
            <person name="Marechal-Drouard L."/>
            <person name="Marshall W.F."/>
            <person name="Qu L.H."/>
            <person name="Nelson D.R."/>
            <person name="Sanderfoot A.A."/>
            <person name="Spalding M.H."/>
            <person name="Kapitonov V.V."/>
            <person name="Ren Q."/>
            <person name="Ferris P."/>
            <person name="Lindquist E."/>
            <person name="Shapiro H."/>
            <person name="Lucas S.M."/>
            <person name="Grimwood J."/>
            <person name="Schmutz J."/>
            <person name="Cardol P."/>
            <person name="Cerutti H."/>
            <person name="Chanfreau G."/>
            <person name="Chen C.L."/>
            <person name="Cognat V."/>
            <person name="Croft M.T."/>
            <person name="Dent R."/>
            <person name="Dutcher S."/>
            <person name="Fernandez E."/>
            <person name="Fukuzawa H."/>
            <person name="Gonzalez-Ballester D."/>
            <person name="Gonzalez-Halphen D."/>
            <person name="Hallmann A."/>
            <person name="Hanikenne M."/>
            <person name="Hippler M."/>
            <person name="Inwood W."/>
            <person name="Jabbari K."/>
            <person name="Kalanon M."/>
            <person name="Kuras R."/>
            <person name="Lefebvre P.A."/>
            <person name="Lemaire S.D."/>
            <person name="Lobanov A.V."/>
            <person name="Lohr M."/>
            <person name="Manuell A."/>
            <person name="Meier I."/>
            <person name="Mets L."/>
            <person name="Mittag M."/>
            <person name="Mittelmeier T."/>
            <person name="Moroney J.V."/>
            <person name="Moseley J."/>
            <person name="Napoli C."/>
            <person name="Nedelcu A.M."/>
            <person name="Niyogi K."/>
            <person name="Novoselov S.V."/>
            <person name="Paulsen I.T."/>
            <person name="Pazour G."/>
            <person name="Purton S."/>
            <person name="Ral J.P."/>
            <person name="Riano-Pachon D.M."/>
            <person name="Riekhof W."/>
            <person name="Rymarquis L."/>
            <person name="Schroda M."/>
            <person name="Stern D."/>
            <person name="Umen J."/>
            <person name="Willows R."/>
            <person name="Wilson N."/>
            <person name="Zimmer S.L."/>
            <person name="Allmer J."/>
            <person name="Balk J."/>
            <person name="Bisova K."/>
            <person name="Chen C.J."/>
            <person name="Elias M."/>
            <person name="Gendler K."/>
            <person name="Hauser C."/>
            <person name="Lamb M.R."/>
            <person name="Ledford H."/>
            <person name="Long J.C."/>
            <person name="Minagawa J."/>
            <person name="Page M.D."/>
            <person name="Pan J."/>
            <person name="Pootakham W."/>
            <person name="Roje S."/>
            <person name="Rose A."/>
            <person name="Stahlberg E."/>
            <person name="Terauchi A.M."/>
            <person name="Yang P."/>
            <person name="Ball S."/>
            <person name="Bowler C."/>
            <person name="Dieckmann C.L."/>
            <person name="Gladyshev V.N."/>
            <person name="Green P."/>
            <person name="Jorgensen R."/>
            <person name="Mayfield S."/>
            <person name="Mueller-Roeber B."/>
            <person name="Rajamani S."/>
            <person name="Sayre R.T."/>
            <person name="Brokstein P."/>
            <person name="Dubchak I."/>
            <person name="Goodstein D."/>
            <person name="Hornick L."/>
            <person name="Huang Y.W."/>
            <person name="Jhaveri J."/>
            <person name="Luo Y."/>
            <person name="Martinez D."/>
            <person name="Ngau W.C."/>
            <person name="Otillar B."/>
            <person name="Poliakov A."/>
            <person name="Porter A."/>
            <person name="Szajkowski L."/>
            <person name="Werner G."/>
            <person name="Zhou K."/>
            <person name="Grigoriev I.V."/>
            <person name="Rokhsar D.S."/>
            <person name="Grossman A.R."/>
        </authorList>
    </citation>
    <scope>NUCLEOTIDE SEQUENCE [LARGE SCALE GENOMIC DNA]</scope>
    <source>
        <strain evidence="8">CC-503</strain>
    </source>
</reference>
<feature type="compositionally biased region" description="Basic and acidic residues" evidence="5">
    <location>
        <begin position="109"/>
        <end position="121"/>
    </location>
</feature>
<evidence type="ECO:0000256" key="2">
    <source>
        <dbReference type="ARBA" id="ARBA00022771"/>
    </source>
</evidence>
<feature type="compositionally biased region" description="Gly residues" evidence="5">
    <location>
        <begin position="353"/>
        <end position="365"/>
    </location>
</feature>
<feature type="region of interest" description="Disordered" evidence="5">
    <location>
        <begin position="1"/>
        <end position="20"/>
    </location>
</feature>
<dbReference type="ExpressionAtlas" id="A0A2K3CQV2">
    <property type="expression patterns" value="baseline"/>
</dbReference>
<evidence type="ECO:0000256" key="3">
    <source>
        <dbReference type="ARBA" id="ARBA00022833"/>
    </source>
</evidence>
<feature type="compositionally biased region" description="Low complexity" evidence="5">
    <location>
        <begin position="322"/>
        <end position="335"/>
    </location>
</feature>
<dbReference type="PROSITE" id="PS01360">
    <property type="entry name" value="ZF_MYND_1"/>
    <property type="match status" value="1"/>
</dbReference>
<gene>
    <name evidence="7" type="ORF">CHLRE_17g729550v5</name>
</gene>
<feature type="compositionally biased region" description="Low complexity" evidence="5">
    <location>
        <begin position="369"/>
        <end position="389"/>
    </location>
</feature>
<feature type="region of interest" description="Disordered" evidence="5">
    <location>
        <begin position="467"/>
        <end position="503"/>
    </location>
</feature>
<evidence type="ECO:0000313" key="8">
    <source>
        <dbReference type="Proteomes" id="UP000006906"/>
    </source>
</evidence>
<dbReference type="InterPro" id="IPR002893">
    <property type="entry name" value="Znf_MYND"/>
</dbReference>
<keyword evidence="2 4" id="KW-0863">Zinc-finger</keyword>
<evidence type="ECO:0000256" key="1">
    <source>
        <dbReference type="ARBA" id="ARBA00022723"/>
    </source>
</evidence>
<dbReference type="RefSeq" id="XP_042914861.1">
    <property type="nucleotide sequence ID" value="XM_043072402.1"/>
</dbReference>
<feature type="compositionally biased region" description="Gly residues" evidence="5">
    <location>
        <begin position="474"/>
        <end position="489"/>
    </location>
</feature>
<dbReference type="KEGG" id="cre:CHLRE_17g729550v5"/>
<sequence>MSELNYSGSNGGRGAKGKAAVDYAGQQAPYQRNRRDAEQWARAAADNVVMARKLADIGREPPAGFHAPGGYKSVAGGQQARQQRGGKPQSAMPETLHYVPPTPWPPTEPAHEPARRSKAQREVAQANGKVASKLRDIYKHTPDSFLERSNLGRGFDCNDRWALRTALYEAGQAGTAGSGGPAAGAARAPAAVVGGDGAAAARSAWGSAAGGHTLDMEQASVPKSLGVASCGGCGAKCFYAADGPRLFRCRACKAAWYCSEACAKLDYTSHKAACKYVTTGHWAPGGMRPAEECWVNNAAMAVVRRELQLRRAVAGGGGGSSAPGTPRSGAVAAAAAGGGGGGSGRGSPAVMGAGAGGGGGSGGARGQVRPASAGGRSGSGPAAAAAASGFSPTKRMSLVGVATGVPEMDDQALGGEVEVLFELQAKYGALRRRELAAEAELADVERRAEQGLDGPRPCMFTMQRFAGEGKKKGGGGGAGGGGGGGGGGTPRRPASAGRTYKADARPVWKDTASFL</sequence>
<evidence type="ECO:0000256" key="5">
    <source>
        <dbReference type="SAM" id="MobiDB-lite"/>
    </source>
</evidence>
<keyword evidence="1" id="KW-0479">Metal-binding</keyword>
<keyword evidence="8" id="KW-1185">Reference proteome</keyword>
<dbReference type="GO" id="GO:0008270">
    <property type="term" value="F:zinc ion binding"/>
    <property type="evidence" value="ECO:0007669"/>
    <property type="project" value="UniProtKB-KW"/>
</dbReference>
<evidence type="ECO:0000259" key="6">
    <source>
        <dbReference type="PROSITE" id="PS50865"/>
    </source>
</evidence>
<dbReference type="Pfam" id="PF01753">
    <property type="entry name" value="zf-MYND"/>
    <property type="match status" value="1"/>
</dbReference>
<feature type="compositionally biased region" description="Gly residues" evidence="5">
    <location>
        <begin position="336"/>
        <end position="345"/>
    </location>
</feature>
<dbReference type="SUPFAM" id="SSF144232">
    <property type="entry name" value="HIT/MYND zinc finger-like"/>
    <property type="match status" value="1"/>
</dbReference>
<feature type="compositionally biased region" description="Low complexity" evidence="5">
    <location>
        <begin position="75"/>
        <end position="86"/>
    </location>
</feature>
<dbReference type="PaxDb" id="3055-EDP00541"/>
<proteinExistence type="predicted"/>
<dbReference type="EMBL" id="CM008978">
    <property type="protein sequence ID" value="PNW70668.1"/>
    <property type="molecule type" value="Genomic_DNA"/>
</dbReference>
<feature type="region of interest" description="Disordered" evidence="5">
    <location>
        <begin position="313"/>
        <end position="389"/>
    </location>
</feature>
<feature type="domain" description="MYND-type" evidence="6">
    <location>
        <begin position="230"/>
        <end position="274"/>
    </location>
</feature>
<dbReference type="InParanoid" id="A0A2K3CQV2"/>
<organism evidence="7 8">
    <name type="scientific">Chlamydomonas reinhardtii</name>
    <name type="common">Chlamydomonas smithii</name>
    <dbReference type="NCBI Taxonomy" id="3055"/>
    <lineage>
        <taxon>Eukaryota</taxon>
        <taxon>Viridiplantae</taxon>
        <taxon>Chlorophyta</taxon>
        <taxon>core chlorophytes</taxon>
        <taxon>Chlorophyceae</taxon>
        <taxon>CS clade</taxon>
        <taxon>Chlamydomonadales</taxon>
        <taxon>Chlamydomonadaceae</taxon>
        <taxon>Chlamydomonas</taxon>
    </lineage>
</organism>
<dbReference type="Proteomes" id="UP000006906">
    <property type="component" value="Chromosome 17"/>
</dbReference>
<accession>A0A2K3CQV2</accession>
<evidence type="ECO:0000256" key="4">
    <source>
        <dbReference type="PROSITE-ProRule" id="PRU00134"/>
    </source>
</evidence>
<dbReference type="GeneID" id="5722846"/>
<feature type="region of interest" description="Disordered" evidence="5">
    <location>
        <begin position="59"/>
        <end position="130"/>
    </location>
</feature>
<dbReference type="PROSITE" id="PS50865">
    <property type="entry name" value="ZF_MYND_2"/>
    <property type="match status" value="1"/>
</dbReference>
<protein>
    <recommendedName>
        <fullName evidence="6">MYND-type domain-containing protein</fullName>
    </recommendedName>
</protein>
<dbReference type="OrthoDB" id="537460at2759"/>
<keyword evidence="3" id="KW-0862">Zinc</keyword>
<dbReference type="AlphaFoldDB" id="A0A2K3CQV2"/>
<name>A0A2K3CQV2_CHLRE</name>
<evidence type="ECO:0000313" key="7">
    <source>
        <dbReference type="EMBL" id="PNW70668.1"/>
    </source>
</evidence>
<dbReference type="Gene3D" id="6.10.140.2220">
    <property type="match status" value="1"/>
</dbReference>